<accession>A0AAW2I8X6</accession>
<keyword evidence="1" id="KW-0732">Signal</keyword>
<proteinExistence type="predicted"/>
<evidence type="ECO:0000256" key="1">
    <source>
        <dbReference type="SAM" id="SignalP"/>
    </source>
</evidence>
<protein>
    <recommendedName>
        <fullName evidence="3">Antifreeze protein</fullName>
    </recommendedName>
</protein>
<name>A0AAW2I8X6_9NEOP</name>
<dbReference type="EMBL" id="JARGDH010000001">
    <property type="protein sequence ID" value="KAL0278629.1"/>
    <property type="molecule type" value="Genomic_DNA"/>
</dbReference>
<organism evidence="2">
    <name type="scientific">Menopon gallinae</name>
    <name type="common">poultry shaft louse</name>
    <dbReference type="NCBI Taxonomy" id="328185"/>
    <lineage>
        <taxon>Eukaryota</taxon>
        <taxon>Metazoa</taxon>
        <taxon>Ecdysozoa</taxon>
        <taxon>Arthropoda</taxon>
        <taxon>Hexapoda</taxon>
        <taxon>Insecta</taxon>
        <taxon>Pterygota</taxon>
        <taxon>Neoptera</taxon>
        <taxon>Paraneoptera</taxon>
        <taxon>Psocodea</taxon>
        <taxon>Troctomorpha</taxon>
        <taxon>Phthiraptera</taxon>
        <taxon>Amblycera</taxon>
        <taxon>Menoponidae</taxon>
        <taxon>Menopon</taxon>
    </lineage>
</organism>
<dbReference type="AlphaFoldDB" id="A0AAW2I8X6"/>
<reference evidence="2" key="1">
    <citation type="journal article" date="2024" name="Gigascience">
        <title>Chromosome-level genome of the poultry shaft louse Menopon gallinae provides insight into the host-switching and adaptive evolution of parasitic lice.</title>
        <authorList>
            <person name="Xu Y."/>
            <person name="Ma L."/>
            <person name="Liu S."/>
            <person name="Liang Y."/>
            <person name="Liu Q."/>
            <person name="He Z."/>
            <person name="Tian L."/>
            <person name="Duan Y."/>
            <person name="Cai W."/>
            <person name="Li H."/>
            <person name="Song F."/>
        </authorList>
    </citation>
    <scope>NUCLEOTIDE SEQUENCE</scope>
    <source>
        <strain evidence="2">Cailab_2023a</strain>
    </source>
</reference>
<evidence type="ECO:0008006" key="3">
    <source>
        <dbReference type="Google" id="ProtNLM"/>
    </source>
</evidence>
<sequence>MPGKVLLLVAIATICDAAYVTNWPSQVCNTACTASGRQVTTCQDAPCGATCFQTPCGSTCLPNACPAPSPCYQAPCSTTCYKNNPATTSTTCVDTPCGTACYQETRPASTTATTCVQTPCGSTCFQETVPAPAAVPSCSNNCFPNTCQPAGTTCIQTPCGTTCFANGCPNTYGTTCVPQPCGTTPCFPSTCANDQALFRLLRQSVANCNVIDSQTLNILNRYFCPNGGNALNGCRTCFDVNPESICCRNGASFGKFCCNEFGCTPKCTRVAPCVRPRAVCQKVVEPCYPAAVTCV</sequence>
<feature type="chain" id="PRO_5043889945" description="Antifreeze protein" evidence="1">
    <location>
        <begin position="18"/>
        <end position="295"/>
    </location>
</feature>
<comment type="caution">
    <text evidence="2">The sequence shown here is derived from an EMBL/GenBank/DDBJ whole genome shotgun (WGS) entry which is preliminary data.</text>
</comment>
<feature type="signal peptide" evidence="1">
    <location>
        <begin position="1"/>
        <end position="17"/>
    </location>
</feature>
<evidence type="ECO:0000313" key="2">
    <source>
        <dbReference type="EMBL" id="KAL0278629.1"/>
    </source>
</evidence>
<gene>
    <name evidence="2" type="ORF">PYX00_000397</name>
</gene>